<evidence type="ECO:0000256" key="5">
    <source>
        <dbReference type="ARBA" id="ARBA00022723"/>
    </source>
</evidence>
<sequence length="461" mass="52504">MWGLFKNVFSPDGQLARPFCACVGNTFPYQQVAVVLEVVTQSGKPEEATGIQTIYKDQANQSLAIHRRICDFLEMTDKLQMALALSALGILLVEKERKNRTRKIRRKRTKWVKPWILQKQAHGAFPNLCRELELDETSDFKNFARLFPIQFNTLKELITPIIQRKNTNYRDCISVGERLMVTLRFLATGESFKSLSYQFRVGMSTIQQFVPETCAAIYQVLKEKYLKCPDTVEEWQRVAIVFQAQWNFPNCLGALDGKHINIRPPPGTGSTFYNYKRTFSIVLMALVDSNYRFLYVDVGCNGRVSDGGVFGGCPLQDALEKRTSNIPAPAPLPESDQLAPYCIVADEAFPLKEYLMKPYPNRRLSVEQRIFNYRLSRARRVVENAFGILANCFRVFLTTINIQNTAKVEDIVLACCALHNFLRTECCEAYMAAIDQEGLDQDPGLSATHNQQYFKCQTAQG</sequence>
<dbReference type="GeneID" id="113091808"/>
<proteinExistence type="inferred from homology"/>
<dbReference type="GO" id="GO:0005634">
    <property type="term" value="C:nucleus"/>
    <property type="evidence" value="ECO:0007669"/>
    <property type="project" value="UniProtKB-SubCell"/>
</dbReference>
<comment type="similarity">
    <text evidence="3">Belongs to the HARBI1 family.</text>
</comment>
<keyword evidence="9" id="KW-1185">Reference proteome</keyword>
<gene>
    <name evidence="10" type="primary">LOC113091808</name>
</gene>
<evidence type="ECO:0000256" key="7">
    <source>
        <dbReference type="ARBA" id="ARBA00023242"/>
    </source>
</evidence>
<evidence type="ECO:0000256" key="1">
    <source>
        <dbReference type="ARBA" id="ARBA00001968"/>
    </source>
</evidence>
<protein>
    <submittedName>
        <fullName evidence="10">Protein ALP1-like</fullName>
    </submittedName>
</protein>
<dbReference type="GO" id="GO:0004518">
    <property type="term" value="F:nuclease activity"/>
    <property type="evidence" value="ECO:0007669"/>
    <property type="project" value="UniProtKB-KW"/>
</dbReference>
<dbReference type="PANTHER" id="PTHR22930:SF269">
    <property type="entry name" value="NUCLEASE HARBI1-LIKE PROTEIN"/>
    <property type="match status" value="1"/>
</dbReference>
<keyword evidence="7" id="KW-0539">Nucleus</keyword>
<feature type="domain" description="DDE Tnp4" evidence="8">
    <location>
        <begin position="255"/>
        <end position="420"/>
    </location>
</feature>
<dbReference type="Proteomes" id="UP000515129">
    <property type="component" value="Unplaced"/>
</dbReference>
<dbReference type="PANTHER" id="PTHR22930">
    <property type="match status" value="1"/>
</dbReference>
<dbReference type="GO" id="GO:0016787">
    <property type="term" value="F:hydrolase activity"/>
    <property type="evidence" value="ECO:0007669"/>
    <property type="project" value="UniProtKB-KW"/>
</dbReference>
<dbReference type="Pfam" id="PF13359">
    <property type="entry name" value="DDE_Tnp_4"/>
    <property type="match status" value="1"/>
</dbReference>
<dbReference type="KEGG" id="caua:113091808"/>
<organism evidence="9 10">
    <name type="scientific">Carassius auratus</name>
    <name type="common">Goldfish</name>
    <dbReference type="NCBI Taxonomy" id="7957"/>
    <lineage>
        <taxon>Eukaryota</taxon>
        <taxon>Metazoa</taxon>
        <taxon>Chordata</taxon>
        <taxon>Craniata</taxon>
        <taxon>Vertebrata</taxon>
        <taxon>Euteleostomi</taxon>
        <taxon>Actinopterygii</taxon>
        <taxon>Neopterygii</taxon>
        <taxon>Teleostei</taxon>
        <taxon>Ostariophysi</taxon>
        <taxon>Cypriniformes</taxon>
        <taxon>Cyprinidae</taxon>
        <taxon>Cyprininae</taxon>
        <taxon>Carassius</taxon>
    </lineage>
</organism>
<comment type="subcellular location">
    <subcellularLocation>
        <location evidence="2">Nucleus</location>
    </subcellularLocation>
</comment>
<reference evidence="10" key="1">
    <citation type="submission" date="2025-08" db="UniProtKB">
        <authorList>
            <consortium name="RefSeq"/>
        </authorList>
    </citation>
    <scope>IDENTIFICATION</scope>
    <source>
        <strain evidence="10">Wakin</strain>
        <tissue evidence="10">Muscle</tissue>
    </source>
</reference>
<dbReference type="InterPro" id="IPR045249">
    <property type="entry name" value="HARBI1-like"/>
</dbReference>
<dbReference type="RefSeq" id="XP_026113220.1">
    <property type="nucleotide sequence ID" value="XM_026257435.1"/>
</dbReference>
<evidence type="ECO:0000313" key="9">
    <source>
        <dbReference type="Proteomes" id="UP000515129"/>
    </source>
</evidence>
<accession>A0A6P6NX38</accession>
<dbReference type="InterPro" id="IPR027806">
    <property type="entry name" value="HARBI1_dom"/>
</dbReference>
<dbReference type="OrthoDB" id="10061326at2759"/>
<evidence type="ECO:0000256" key="6">
    <source>
        <dbReference type="ARBA" id="ARBA00022801"/>
    </source>
</evidence>
<comment type="cofactor">
    <cofactor evidence="1">
        <name>a divalent metal cation</name>
        <dbReference type="ChEBI" id="CHEBI:60240"/>
    </cofactor>
</comment>
<evidence type="ECO:0000313" key="10">
    <source>
        <dbReference type="RefSeq" id="XP_026113220.1"/>
    </source>
</evidence>
<evidence type="ECO:0000256" key="4">
    <source>
        <dbReference type="ARBA" id="ARBA00022722"/>
    </source>
</evidence>
<evidence type="ECO:0000256" key="3">
    <source>
        <dbReference type="ARBA" id="ARBA00006958"/>
    </source>
</evidence>
<keyword evidence="4" id="KW-0540">Nuclease</keyword>
<dbReference type="GO" id="GO:0046872">
    <property type="term" value="F:metal ion binding"/>
    <property type="evidence" value="ECO:0007669"/>
    <property type="project" value="UniProtKB-KW"/>
</dbReference>
<keyword evidence="6" id="KW-0378">Hydrolase</keyword>
<name>A0A6P6NX38_CARAU</name>
<keyword evidence="5" id="KW-0479">Metal-binding</keyword>
<evidence type="ECO:0000259" key="8">
    <source>
        <dbReference type="Pfam" id="PF13359"/>
    </source>
</evidence>
<dbReference type="AlphaFoldDB" id="A0A6P6NX38"/>
<evidence type="ECO:0000256" key="2">
    <source>
        <dbReference type="ARBA" id="ARBA00004123"/>
    </source>
</evidence>